<keyword evidence="1" id="KW-1133">Transmembrane helix</keyword>
<evidence type="ECO:0000256" key="1">
    <source>
        <dbReference type="SAM" id="Phobius"/>
    </source>
</evidence>
<dbReference type="GO" id="GO:0032259">
    <property type="term" value="P:methylation"/>
    <property type="evidence" value="ECO:0007669"/>
    <property type="project" value="UniProtKB-KW"/>
</dbReference>
<gene>
    <name evidence="3" type="ORF">ENS56_13290</name>
</gene>
<keyword evidence="1" id="KW-0472">Membrane</keyword>
<dbReference type="InterPro" id="IPR029063">
    <property type="entry name" value="SAM-dependent_MTases_sf"/>
</dbReference>
<reference evidence="3" key="1">
    <citation type="journal article" date="2020" name="mSystems">
        <title>Genome- and Community-Level Interaction Insights into Carbon Utilization and Element Cycling Functions of Hydrothermarchaeota in Hydrothermal Sediment.</title>
        <authorList>
            <person name="Zhou Z."/>
            <person name="Liu Y."/>
            <person name="Xu W."/>
            <person name="Pan J."/>
            <person name="Luo Z.H."/>
            <person name="Li M."/>
        </authorList>
    </citation>
    <scope>NUCLEOTIDE SEQUENCE [LARGE SCALE GENOMIC DNA]</scope>
    <source>
        <strain evidence="3">SpSt-500</strain>
    </source>
</reference>
<evidence type="ECO:0000259" key="2">
    <source>
        <dbReference type="Pfam" id="PF08241"/>
    </source>
</evidence>
<accession>A0A832LJ76</accession>
<name>A0A832LJ76_9BACT</name>
<feature type="transmembrane region" description="Helical" evidence="1">
    <location>
        <begin position="200"/>
        <end position="221"/>
    </location>
</feature>
<dbReference type="Gene3D" id="3.40.50.150">
    <property type="entry name" value="Vaccinia Virus protein VP39"/>
    <property type="match status" value="1"/>
</dbReference>
<dbReference type="SUPFAM" id="SSF53335">
    <property type="entry name" value="S-adenosyl-L-methionine-dependent methyltransferases"/>
    <property type="match status" value="1"/>
</dbReference>
<feature type="domain" description="Methyltransferase type 11" evidence="2">
    <location>
        <begin position="49"/>
        <end position="132"/>
    </location>
</feature>
<dbReference type="GO" id="GO:0008757">
    <property type="term" value="F:S-adenosylmethionine-dependent methyltransferase activity"/>
    <property type="evidence" value="ECO:0007669"/>
    <property type="project" value="InterPro"/>
</dbReference>
<comment type="caution">
    <text evidence="3">The sequence shown here is derived from an EMBL/GenBank/DDBJ whole genome shotgun (WGS) entry which is preliminary data.</text>
</comment>
<organism evidence="3">
    <name type="scientific">Ignavibacterium album</name>
    <dbReference type="NCBI Taxonomy" id="591197"/>
    <lineage>
        <taxon>Bacteria</taxon>
        <taxon>Pseudomonadati</taxon>
        <taxon>Ignavibacteriota</taxon>
        <taxon>Ignavibacteria</taxon>
        <taxon>Ignavibacteriales</taxon>
        <taxon>Ignavibacteriaceae</taxon>
        <taxon>Ignavibacterium</taxon>
    </lineage>
</organism>
<keyword evidence="3" id="KW-0808">Transferase</keyword>
<protein>
    <submittedName>
        <fullName evidence="3">Class I SAM-dependent methyltransferase</fullName>
    </submittedName>
</protein>
<proteinExistence type="predicted"/>
<keyword evidence="1" id="KW-0812">Transmembrane</keyword>
<dbReference type="InterPro" id="IPR013216">
    <property type="entry name" value="Methyltransf_11"/>
</dbReference>
<sequence length="238" mass="27473">MNDKIKAFIEKQNFNPGLIGLIVNPFFIARKGLAETIKSLSKEINGKILDVGCGTKPYVSFFNYTEYIGLEVDTGIDSEKKEADYYYDGKTFPFNSESFDSIICNQVLEHVFEPKGFLKEINRVLKPNGKILLTVPFVWDEHEQPYDFARYSSFGLVYLFEQNGFKVLRQDKSVPNIAVIFQLLNGYFYKISHRKKILKWIFTLLIIFPLNLIGIILGKIFPNNNDLYLDNVILAQKI</sequence>
<dbReference type="EMBL" id="DSVI01000024">
    <property type="protein sequence ID" value="HGT49004.1"/>
    <property type="molecule type" value="Genomic_DNA"/>
</dbReference>
<dbReference type="AlphaFoldDB" id="A0A832LJ76"/>
<keyword evidence="3" id="KW-0489">Methyltransferase</keyword>
<evidence type="ECO:0000313" key="3">
    <source>
        <dbReference type="EMBL" id="HGT49004.1"/>
    </source>
</evidence>
<dbReference type="Pfam" id="PF08241">
    <property type="entry name" value="Methyltransf_11"/>
    <property type="match status" value="1"/>
</dbReference>
<dbReference type="CDD" id="cd02440">
    <property type="entry name" value="AdoMet_MTases"/>
    <property type="match status" value="1"/>
</dbReference>